<gene>
    <name evidence="4" type="ORF">QBZ16_004330</name>
</gene>
<name>A0AAD9IHT1_PROWI</name>
<evidence type="ECO:0000256" key="1">
    <source>
        <dbReference type="SAM" id="MobiDB-lite"/>
    </source>
</evidence>
<dbReference type="PROSITE" id="PS50086">
    <property type="entry name" value="TBC_RABGAP"/>
    <property type="match status" value="1"/>
</dbReference>
<feature type="signal peptide" evidence="2">
    <location>
        <begin position="1"/>
        <end position="19"/>
    </location>
</feature>
<dbReference type="InterPro" id="IPR000195">
    <property type="entry name" value="Rab-GAP-TBC_dom"/>
</dbReference>
<dbReference type="SMART" id="SM00164">
    <property type="entry name" value="TBC"/>
    <property type="match status" value="1"/>
</dbReference>
<dbReference type="InterPro" id="IPR050302">
    <property type="entry name" value="Rab_GAP_TBC_domain"/>
</dbReference>
<dbReference type="Proteomes" id="UP001255856">
    <property type="component" value="Unassembled WGS sequence"/>
</dbReference>
<feature type="domain" description="Rab-GAP TBC" evidence="3">
    <location>
        <begin position="1"/>
        <end position="144"/>
    </location>
</feature>
<protein>
    <recommendedName>
        <fullName evidence="3">Rab-GAP TBC domain-containing protein</fullName>
    </recommendedName>
</protein>
<keyword evidence="2" id="KW-0732">Signal</keyword>
<dbReference type="InterPro" id="IPR035969">
    <property type="entry name" value="Rab-GAP_TBC_sf"/>
</dbReference>
<dbReference type="EMBL" id="JASFZW010000006">
    <property type="protein sequence ID" value="KAK2077485.1"/>
    <property type="molecule type" value="Genomic_DNA"/>
</dbReference>
<accession>A0AAD9IHT1</accession>
<feature type="chain" id="PRO_5042014058" description="Rab-GAP TBC domain-containing protein" evidence="2">
    <location>
        <begin position="20"/>
        <end position="444"/>
    </location>
</feature>
<feature type="compositionally biased region" description="Low complexity" evidence="1">
    <location>
        <begin position="274"/>
        <end position="286"/>
    </location>
</feature>
<sequence length="444" mass="48456">MRRSLGFTIFIFFPLLVSPEGQRALYGVLKAYANADPGIGYTQGMNFLAGMILSYVTEEASAFGVLWFVMHERLLRDCYKPDMAMLQVRLWQLGQLLPPRLAEHLESHAVLPVLYASSWFLTCFASDFPLPFAARIMDLVVCDCYAAPILKVALAVMDAAAPFLIEVQDIEVAVEHLKKDVPRWPLERLQEILTEGLVKPWTPRQRAILTRINGVESVAEAVRRVERRQTVAGCEIERHASEAAEDELRVAEALPRGAPASFTRPGRRLPRPPGRSLSAAESARALDPPGSPGGLSRADIPIEFQPTVELDDRMTEVLSRYASQTETPARSGPSHQAAPSRGDTWRSLDSLDWSGYQNSPADGLGIDPTAERAAAPASIDVPAARAVNLSAGSLPSPARSSPFSSGEIRDKVVASRYEHVLHANGAARELPRPAGDGAPRRQTG</sequence>
<feature type="region of interest" description="Disordered" evidence="1">
    <location>
        <begin position="247"/>
        <end position="300"/>
    </location>
</feature>
<dbReference type="Pfam" id="PF23436">
    <property type="entry name" value="RabGap-TBC_2"/>
    <property type="match status" value="1"/>
</dbReference>
<feature type="region of interest" description="Disordered" evidence="1">
    <location>
        <begin position="322"/>
        <end position="363"/>
    </location>
</feature>
<proteinExistence type="predicted"/>
<comment type="caution">
    <text evidence="4">The sequence shown here is derived from an EMBL/GenBank/DDBJ whole genome shotgun (WGS) entry which is preliminary data.</text>
</comment>
<dbReference type="PANTHER" id="PTHR47219">
    <property type="entry name" value="RAB GTPASE-ACTIVATING PROTEIN 1-LIKE"/>
    <property type="match status" value="1"/>
</dbReference>
<dbReference type="Gene3D" id="1.10.472.80">
    <property type="entry name" value="Ypt/Rab-GAP domain of gyp1p, domain 3"/>
    <property type="match status" value="1"/>
</dbReference>
<dbReference type="Gene3D" id="1.10.8.270">
    <property type="entry name" value="putative rabgap domain of human tbc1 domain family member 14 like domains"/>
    <property type="match status" value="1"/>
</dbReference>
<reference evidence="4" key="1">
    <citation type="submission" date="2021-01" db="EMBL/GenBank/DDBJ databases">
        <authorList>
            <person name="Eckstrom K.M.E."/>
        </authorList>
    </citation>
    <scope>NUCLEOTIDE SEQUENCE</scope>
    <source>
        <strain evidence="4">UVCC 0001</strain>
    </source>
</reference>
<evidence type="ECO:0000313" key="5">
    <source>
        <dbReference type="Proteomes" id="UP001255856"/>
    </source>
</evidence>
<keyword evidence="5" id="KW-1185">Reference proteome</keyword>
<dbReference type="SUPFAM" id="SSF47923">
    <property type="entry name" value="Ypt/Rab-GAP domain of gyp1p"/>
    <property type="match status" value="2"/>
</dbReference>
<evidence type="ECO:0000259" key="3">
    <source>
        <dbReference type="PROSITE" id="PS50086"/>
    </source>
</evidence>
<evidence type="ECO:0000313" key="4">
    <source>
        <dbReference type="EMBL" id="KAK2077485.1"/>
    </source>
</evidence>
<feature type="region of interest" description="Disordered" evidence="1">
    <location>
        <begin position="422"/>
        <end position="444"/>
    </location>
</feature>
<evidence type="ECO:0000256" key="2">
    <source>
        <dbReference type="SAM" id="SignalP"/>
    </source>
</evidence>
<organism evidence="4 5">
    <name type="scientific">Prototheca wickerhamii</name>
    <dbReference type="NCBI Taxonomy" id="3111"/>
    <lineage>
        <taxon>Eukaryota</taxon>
        <taxon>Viridiplantae</taxon>
        <taxon>Chlorophyta</taxon>
        <taxon>core chlorophytes</taxon>
        <taxon>Trebouxiophyceae</taxon>
        <taxon>Chlorellales</taxon>
        <taxon>Chlorellaceae</taxon>
        <taxon>Prototheca</taxon>
    </lineage>
</organism>
<dbReference type="AlphaFoldDB" id="A0AAD9IHT1"/>